<evidence type="ECO:0000256" key="6">
    <source>
        <dbReference type="ARBA" id="ARBA00022968"/>
    </source>
</evidence>
<dbReference type="AlphaFoldDB" id="A0A151I7M3"/>
<evidence type="ECO:0000313" key="11">
    <source>
        <dbReference type="EMBL" id="KYM94098.1"/>
    </source>
</evidence>
<dbReference type="STRING" id="456900.A0A151I7M3"/>
<dbReference type="KEGG" id="ccoa:108781613"/>
<sequence length="490" mass="58606">MKNDYRQSSSELREKNLHGLLCRHLSDKMCCYLLKYYLIRLYLQRRGHPISRIKVLRCMLCGIGIIILLEFFGAFVHIFEVTYDDNFVYPYEGNVHEFVNALRRNEKPEVKPINEYKYAFTLKQPQKCKENADSTFRIVYIVKSAIKNFDRRTAIRNSWGIEKRFFDVPTRTIFVVGMHPYDQEVEAKLKQEAGIYNDIVQADFVDSYYNNTIKTMMSFKWLVKYCLNSKFYMFVDDDMYVSVKNVATFIRNPANYPFYLMESRKIYSAHKREIKQSDLMDHNDINFNNKNKTYDLKIKMSFKKNSTIHKFTNNNSRRNNMHEKQEQLNENRKMENEHLLKLSNTSMSTRTKRQLFDFELPDDIRLFAGFVFTRSAPHRHKFSKWYVTLKEYPYHLWPPYVTAGAYILSKEALLDLYYTSFYTKHFRFDDIFLGLVAKKADIVPFHCEEFHFYKKAYTKHSYTYVITSHGYGDSNELLQIWNEQKALGNA</sequence>
<evidence type="ECO:0000256" key="8">
    <source>
        <dbReference type="ARBA" id="ARBA00023034"/>
    </source>
</evidence>
<keyword evidence="4 11" id="KW-0808">Transferase</keyword>
<dbReference type="GO" id="GO:0008194">
    <property type="term" value="F:UDP-glycosyltransferase activity"/>
    <property type="evidence" value="ECO:0007669"/>
    <property type="project" value="TreeGrafter"/>
</dbReference>
<name>A0A151I7M3_9HYME</name>
<evidence type="ECO:0000256" key="9">
    <source>
        <dbReference type="ARBA" id="ARBA00023136"/>
    </source>
</evidence>
<dbReference type="EC" id="2.4.1.-" evidence="10"/>
<keyword evidence="8 10" id="KW-0333">Golgi apparatus</keyword>
<evidence type="ECO:0000256" key="5">
    <source>
        <dbReference type="ARBA" id="ARBA00022692"/>
    </source>
</evidence>
<comment type="subcellular location">
    <subcellularLocation>
        <location evidence="1 10">Golgi apparatus membrane</location>
        <topology evidence="1 10">Single-pass type II membrane protein</topology>
    </subcellularLocation>
</comment>
<dbReference type="PANTHER" id="PTHR11214:SF349">
    <property type="entry name" value="BETA-1,3-GALACTOSYLTRANSFERASE BRN"/>
    <property type="match status" value="1"/>
</dbReference>
<keyword evidence="7 10" id="KW-1133">Transmembrane helix</keyword>
<organism evidence="11 12">
    <name type="scientific">Cyphomyrmex costatus</name>
    <dbReference type="NCBI Taxonomy" id="456900"/>
    <lineage>
        <taxon>Eukaryota</taxon>
        <taxon>Metazoa</taxon>
        <taxon>Ecdysozoa</taxon>
        <taxon>Arthropoda</taxon>
        <taxon>Hexapoda</taxon>
        <taxon>Insecta</taxon>
        <taxon>Pterygota</taxon>
        <taxon>Neoptera</taxon>
        <taxon>Endopterygota</taxon>
        <taxon>Hymenoptera</taxon>
        <taxon>Apocrita</taxon>
        <taxon>Aculeata</taxon>
        <taxon>Formicoidea</taxon>
        <taxon>Formicidae</taxon>
        <taxon>Myrmicinae</taxon>
        <taxon>Cyphomyrmex</taxon>
    </lineage>
</organism>
<dbReference type="EMBL" id="KQ978411">
    <property type="protein sequence ID" value="KYM94098.1"/>
    <property type="molecule type" value="Genomic_DNA"/>
</dbReference>
<dbReference type="GO" id="GO:0016758">
    <property type="term" value="F:hexosyltransferase activity"/>
    <property type="evidence" value="ECO:0007669"/>
    <property type="project" value="InterPro"/>
</dbReference>
<evidence type="ECO:0000256" key="2">
    <source>
        <dbReference type="ARBA" id="ARBA00008661"/>
    </source>
</evidence>
<protein>
    <recommendedName>
        <fullName evidence="10">Hexosyltransferase</fullName>
        <ecNumber evidence="10">2.4.1.-</ecNumber>
    </recommendedName>
</protein>
<evidence type="ECO:0000256" key="4">
    <source>
        <dbReference type="ARBA" id="ARBA00022679"/>
    </source>
</evidence>
<dbReference type="OrthoDB" id="5957813at2759"/>
<dbReference type="GO" id="GO:0006493">
    <property type="term" value="P:protein O-linked glycosylation"/>
    <property type="evidence" value="ECO:0007669"/>
    <property type="project" value="TreeGrafter"/>
</dbReference>
<dbReference type="Proteomes" id="UP000078542">
    <property type="component" value="Unassembled WGS sequence"/>
</dbReference>
<evidence type="ECO:0000313" key="12">
    <source>
        <dbReference type="Proteomes" id="UP000078542"/>
    </source>
</evidence>
<evidence type="ECO:0000256" key="7">
    <source>
        <dbReference type="ARBA" id="ARBA00022989"/>
    </source>
</evidence>
<comment type="similarity">
    <text evidence="2 10">Belongs to the glycosyltransferase 31 family.</text>
</comment>
<keyword evidence="5 10" id="KW-0812">Transmembrane</keyword>
<reference evidence="11 12" key="1">
    <citation type="submission" date="2016-03" db="EMBL/GenBank/DDBJ databases">
        <title>Cyphomyrmex costatus WGS genome.</title>
        <authorList>
            <person name="Nygaard S."/>
            <person name="Hu H."/>
            <person name="Boomsma J."/>
            <person name="Zhang G."/>
        </authorList>
    </citation>
    <scope>NUCLEOTIDE SEQUENCE [LARGE SCALE GENOMIC DNA]</scope>
    <source>
        <strain evidence="11">MS0001</strain>
        <tissue evidence="11">Whole body</tissue>
    </source>
</reference>
<keyword evidence="9 10" id="KW-0472">Membrane</keyword>
<evidence type="ECO:0000256" key="1">
    <source>
        <dbReference type="ARBA" id="ARBA00004323"/>
    </source>
</evidence>
<dbReference type="GO" id="GO:0000139">
    <property type="term" value="C:Golgi membrane"/>
    <property type="evidence" value="ECO:0007669"/>
    <property type="project" value="UniProtKB-SubCell"/>
</dbReference>
<feature type="transmembrane region" description="Helical" evidence="10">
    <location>
        <begin position="55"/>
        <end position="79"/>
    </location>
</feature>
<dbReference type="Pfam" id="PF01762">
    <property type="entry name" value="Galactosyl_T"/>
    <property type="match status" value="2"/>
</dbReference>
<proteinExistence type="inferred from homology"/>
<dbReference type="InterPro" id="IPR002659">
    <property type="entry name" value="Glyco_trans_31"/>
</dbReference>
<keyword evidence="3 10" id="KW-0328">Glycosyltransferase</keyword>
<evidence type="ECO:0000256" key="3">
    <source>
        <dbReference type="ARBA" id="ARBA00022676"/>
    </source>
</evidence>
<accession>A0A151I7M3</accession>
<dbReference type="PANTHER" id="PTHR11214">
    <property type="entry name" value="BETA-1,3-N-ACETYLGLUCOSAMINYLTRANSFERASE"/>
    <property type="match status" value="1"/>
</dbReference>
<keyword evidence="12" id="KW-1185">Reference proteome</keyword>
<keyword evidence="6 10" id="KW-0735">Signal-anchor</keyword>
<gene>
    <name evidence="11" type="ORF">ALC62_15271</name>
</gene>
<evidence type="ECO:0000256" key="10">
    <source>
        <dbReference type="RuleBase" id="RU363063"/>
    </source>
</evidence>
<dbReference type="Gene3D" id="3.90.550.50">
    <property type="match status" value="1"/>
</dbReference>